<dbReference type="SUPFAM" id="SSF48230">
    <property type="entry name" value="Chondroitin AC/alginate lyase"/>
    <property type="match status" value="1"/>
</dbReference>
<feature type="signal peptide" evidence="3">
    <location>
        <begin position="1"/>
        <end position="23"/>
    </location>
</feature>
<dbReference type="GO" id="GO:0042597">
    <property type="term" value="C:periplasmic space"/>
    <property type="evidence" value="ECO:0007669"/>
    <property type="project" value="InterPro"/>
</dbReference>
<evidence type="ECO:0000256" key="1">
    <source>
        <dbReference type="ARBA" id="ARBA00022729"/>
    </source>
</evidence>
<keyword evidence="6" id="KW-1185">Reference proteome</keyword>
<dbReference type="Gene3D" id="1.50.10.100">
    <property type="entry name" value="Chondroitin AC/alginate lyase"/>
    <property type="match status" value="1"/>
</dbReference>
<dbReference type="InterPro" id="IPR008397">
    <property type="entry name" value="Alginate_lyase_dom"/>
</dbReference>
<dbReference type="InterPro" id="IPR008929">
    <property type="entry name" value="Chondroitin_lyas"/>
</dbReference>
<dbReference type="OrthoDB" id="7210452at2"/>
<dbReference type="AlphaFoldDB" id="A0A0A1YQD9"/>
<dbReference type="NCBIfam" id="NF001469">
    <property type="entry name" value="PRK00325.1-4"/>
    <property type="match status" value="1"/>
</dbReference>
<keyword evidence="2 5" id="KW-0456">Lyase</keyword>
<dbReference type="RefSeq" id="WP_025164155.1">
    <property type="nucleotide sequence ID" value="NZ_AWSQ01000001.1"/>
</dbReference>
<gene>
    <name evidence="5" type="ORF">TMS3_0105155</name>
</gene>
<protein>
    <submittedName>
        <fullName evidence="5">Poly(Beta-D-mannuronate) lyase</fullName>
    </submittedName>
</protein>
<feature type="domain" description="Alginate lyase" evidence="4">
    <location>
        <begin position="60"/>
        <end position="308"/>
    </location>
</feature>
<keyword evidence="1 3" id="KW-0732">Signal</keyword>
<dbReference type="Pfam" id="PF05426">
    <property type="entry name" value="Alginate_lyase"/>
    <property type="match status" value="1"/>
</dbReference>
<evidence type="ECO:0000259" key="4">
    <source>
        <dbReference type="Pfam" id="PF05426"/>
    </source>
</evidence>
<comment type="caution">
    <text evidence="5">The sequence shown here is derived from an EMBL/GenBank/DDBJ whole genome shotgun (WGS) entry which is preliminary data.</text>
</comment>
<evidence type="ECO:0000313" key="6">
    <source>
        <dbReference type="Proteomes" id="UP000030063"/>
    </source>
</evidence>
<dbReference type="GO" id="GO:0016829">
    <property type="term" value="F:lyase activity"/>
    <property type="evidence" value="ECO:0007669"/>
    <property type="project" value="UniProtKB-KW"/>
</dbReference>
<dbReference type="Proteomes" id="UP000030063">
    <property type="component" value="Unassembled WGS sequence"/>
</dbReference>
<evidence type="ECO:0000256" key="2">
    <source>
        <dbReference type="ARBA" id="ARBA00023239"/>
    </source>
</evidence>
<accession>A0A0A1YQD9</accession>
<dbReference type="STRING" id="1395571.TMS3_0105155"/>
<reference evidence="5 6" key="1">
    <citation type="journal article" date="2014" name="Genome Announc.">
        <title>Draft Genome Sequence of Petroleum Oil-Degrading Marine Bacterium Pseudomonas taeanensis Strain MS-3, Isolated from a Crude Oil-Contaminated Seashore.</title>
        <authorList>
            <person name="Lee S.Y."/>
            <person name="Kim S.H."/>
            <person name="Lee D.G."/>
            <person name="Shin S."/>
            <person name="Yun S.H."/>
            <person name="Choi C.W."/>
            <person name="Chung Y.H."/>
            <person name="Choi J.S."/>
            <person name="Kahng H.Y."/>
            <person name="Kim S.I."/>
        </authorList>
    </citation>
    <scope>NUCLEOTIDE SEQUENCE [LARGE SCALE GENOMIC DNA]</scope>
    <source>
        <strain evidence="5 6">MS-3</strain>
    </source>
</reference>
<sequence length="376" mass="41710">MSLSAKPLAALLLIGLAQLPAHATTSIWAAQPNKLVGQAADYRQLSCPKKAPAAYTGHLQLQSKYDQSDSSKSTLRAKQSKETTQIGKQIKRYIGGLVSASNQFQRAKKPQQARLALACLDQWLTAWATAGALHSKDASNTGVASRKWALAAISSTLLKTQALSNRAWQPSPVQRSWLEQLGEQVIAEYQPRHQPGFKFFNNHDYWAGWAVAATGMLLGRDDFMAWADSNLRRAFRQMTLSTSGDYAYLPLEVARSQLAADYSNYAMVPLVLLAEAAQFNGRPLSAEESRKLQLLANFTARAVLQPQTLEELQGKTQKAVGAHKMSWLIPYLNRYPEHVWARKLYAVQDGEVDNYGQIGGHLKPLYSHFQSSRENP</sequence>
<organism evidence="5 6">
    <name type="scientific">Pseudomonas taeanensis MS-3</name>
    <dbReference type="NCBI Taxonomy" id="1395571"/>
    <lineage>
        <taxon>Bacteria</taxon>
        <taxon>Pseudomonadati</taxon>
        <taxon>Pseudomonadota</taxon>
        <taxon>Gammaproteobacteria</taxon>
        <taxon>Pseudomonadales</taxon>
        <taxon>Pseudomonadaceae</taxon>
        <taxon>Pseudomonas</taxon>
    </lineage>
</organism>
<proteinExistence type="predicted"/>
<feature type="chain" id="PRO_5001985110" evidence="3">
    <location>
        <begin position="24"/>
        <end position="376"/>
    </location>
</feature>
<dbReference type="EMBL" id="AWSQ01000001">
    <property type="protein sequence ID" value="KFX71313.1"/>
    <property type="molecule type" value="Genomic_DNA"/>
</dbReference>
<evidence type="ECO:0000313" key="5">
    <source>
        <dbReference type="EMBL" id="KFX71313.1"/>
    </source>
</evidence>
<name>A0A0A1YQD9_9PSED</name>
<dbReference type="eggNOG" id="ENOG50311HE">
    <property type="taxonomic scope" value="Bacteria"/>
</dbReference>
<evidence type="ECO:0000256" key="3">
    <source>
        <dbReference type="SAM" id="SignalP"/>
    </source>
</evidence>